<feature type="region of interest" description="Disordered" evidence="2">
    <location>
        <begin position="1056"/>
        <end position="1096"/>
    </location>
</feature>
<dbReference type="AlphaFoldDB" id="A0A8J2VYM3"/>
<protein>
    <submittedName>
        <fullName evidence="4">(African queen) hypothetical protein</fullName>
    </submittedName>
</protein>
<dbReference type="PANTHER" id="PTHR21020:SF0">
    <property type="entry name" value="ZINC FINGER PROTEIN 800"/>
    <property type="match status" value="1"/>
</dbReference>
<proteinExistence type="predicted"/>
<organism evidence="4 5">
    <name type="scientific">Danaus chrysippus</name>
    <name type="common">African queen</name>
    <dbReference type="NCBI Taxonomy" id="151541"/>
    <lineage>
        <taxon>Eukaryota</taxon>
        <taxon>Metazoa</taxon>
        <taxon>Ecdysozoa</taxon>
        <taxon>Arthropoda</taxon>
        <taxon>Hexapoda</taxon>
        <taxon>Insecta</taxon>
        <taxon>Pterygota</taxon>
        <taxon>Neoptera</taxon>
        <taxon>Endopterygota</taxon>
        <taxon>Lepidoptera</taxon>
        <taxon>Glossata</taxon>
        <taxon>Ditrysia</taxon>
        <taxon>Papilionoidea</taxon>
        <taxon>Nymphalidae</taxon>
        <taxon>Danainae</taxon>
        <taxon>Danaini</taxon>
        <taxon>Danaina</taxon>
        <taxon>Danaus</taxon>
        <taxon>Anosia</taxon>
    </lineage>
</organism>
<dbReference type="Gene3D" id="3.30.160.60">
    <property type="entry name" value="Classic Zinc Finger"/>
    <property type="match status" value="2"/>
</dbReference>
<keyword evidence="1" id="KW-0862">Zinc</keyword>
<feature type="compositionally biased region" description="Low complexity" evidence="2">
    <location>
        <begin position="627"/>
        <end position="643"/>
    </location>
</feature>
<dbReference type="InterPro" id="IPR039149">
    <property type="entry name" value="ZNF800"/>
</dbReference>
<dbReference type="PROSITE" id="PS00028">
    <property type="entry name" value="ZINC_FINGER_C2H2_1"/>
    <property type="match status" value="3"/>
</dbReference>
<feature type="region of interest" description="Disordered" evidence="2">
    <location>
        <begin position="605"/>
        <end position="659"/>
    </location>
</feature>
<dbReference type="SMART" id="SM00355">
    <property type="entry name" value="ZnF_C2H2"/>
    <property type="match status" value="6"/>
</dbReference>
<feature type="region of interest" description="Disordered" evidence="2">
    <location>
        <begin position="882"/>
        <end position="941"/>
    </location>
</feature>
<evidence type="ECO:0000256" key="1">
    <source>
        <dbReference type="PROSITE-ProRule" id="PRU00042"/>
    </source>
</evidence>
<keyword evidence="1" id="KW-0863">Zinc-finger</keyword>
<feature type="compositionally biased region" description="Basic and acidic residues" evidence="2">
    <location>
        <begin position="1078"/>
        <end position="1096"/>
    </location>
</feature>
<dbReference type="OrthoDB" id="10066279at2759"/>
<keyword evidence="1" id="KW-0479">Metal-binding</keyword>
<feature type="compositionally biased region" description="Basic and acidic residues" evidence="2">
    <location>
        <begin position="909"/>
        <end position="933"/>
    </location>
</feature>
<name>A0A8J2VYM3_9NEOP</name>
<dbReference type="PROSITE" id="PS50157">
    <property type="entry name" value="ZINC_FINGER_C2H2_2"/>
    <property type="match status" value="3"/>
</dbReference>
<dbReference type="PANTHER" id="PTHR21020">
    <property type="entry name" value="ZINC FINGER PROTEIN 800"/>
    <property type="match status" value="1"/>
</dbReference>
<evidence type="ECO:0000313" key="5">
    <source>
        <dbReference type="Proteomes" id="UP000789524"/>
    </source>
</evidence>
<comment type="caution">
    <text evidence="4">The sequence shown here is derived from an EMBL/GenBank/DDBJ whole genome shotgun (WGS) entry which is preliminary data.</text>
</comment>
<feature type="region of interest" description="Disordered" evidence="2">
    <location>
        <begin position="837"/>
        <end position="859"/>
    </location>
</feature>
<dbReference type="Proteomes" id="UP000789524">
    <property type="component" value="Unassembled WGS sequence"/>
</dbReference>
<feature type="domain" description="C2H2-type" evidence="3">
    <location>
        <begin position="264"/>
        <end position="292"/>
    </location>
</feature>
<feature type="compositionally biased region" description="Basic and acidic residues" evidence="2">
    <location>
        <begin position="837"/>
        <end position="851"/>
    </location>
</feature>
<dbReference type="EMBL" id="CAKASE010000044">
    <property type="protein sequence ID" value="CAG9559930.1"/>
    <property type="molecule type" value="Genomic_DNA"/>
</dbReference>
<feature type="region of interest" description="Disordered" evidence="2">
    <location>
        <begin position="1"/>
        <end position="21"/>
    </location>
</feature>
<dbReference type="GO" id="GO:0008270">
    <property type="term" value="F:zinc ion binding"/>
    <property type="evidence" value="ECO:0007669"/>
    <property type="project" value="UniProtKB-KW"/>
</dbReference>
<feature type="compositionally biased region" description="Basic and acidic residues" evidence="2">
    <location>
        <begin position="433"/>
        <end position="461"/>
    </location>
</feature>
<keyword evidence="5" id="KW-1185">Reference proteome</keyword>
<feature type="compositionally biased region" description="Polar residues" evidence="2">
    <location>
        <begin position="1062"/>
        <end position="1077"/>
    </location>
</feature>
<evidence type="ECO:0000256" key="2">
    <source>
        <dbReference type="SAM" id="MobiDB-lite"/>
    </source>
</evidence>
<reference evidence="4" key="1">
    <citation type="submission" date="2021-09" db="EMBL/GenBank/DDBJ databases">
        <authorList>
            <person name="Martin H S."/>
        </authorList>
    </citation>
    <scope>NUCLEOTIDE SEQUENCE</scope>
</reference>
<dbReference type="InterPro" id="IPR013087">
    <property type="entry name" value="Znf_C2H2_type"/>
</dbReference>
<feature type="domain" description="C2H2-type" evidence="3">
    <location>
        <begin position="73"/>
        <end position="100"/>
    </location>
</feature>
<feature type="region of interest" description="Disordered" evidence="2">
    <location>
        <begin position="425"/>
        <end position="466"/>
    </location>
</feature>
<evidence type="ECO:0000259" key="3">
    <source>
        <dbReference type="PROSITE" id="PS50157"/>
    </source>
</evidence>
<sequence length="1115" mass="127091">MAGNKINTKKKEEKGKSNRIAGQSIEETEDFDFSLLRKPIHTSVTGFAQARKVFDLATEELKGLLSNECDLLYECKVCRNIFRSLANFISHKRVYCKEKFNPSEHGHFIKNTSSLNEILKIRKLEESYQEIMRKENESSEMDVDETEERIPLTKDLTDIIERISKTKGVQQKELKEQNLVFQKIPKSTVAVFQNIESNENKTDTMKAEVSELDNMLSQENAVLQSDGTFKVQISDVQMNSENVIQISDDEDNEGAPYSVKHGVLKCEICDLQFSTQKTLKFHMKYKHLESRLVYPCPDCLDIFSTSWSVYRHLFKVHRKTAAQIRRLRESIQAKAFKMNNPPAFYEKRKSVLKNFPAQKITEEERIYQENQSWELEVEGEGRRCGGCGRSFERRAALAAHAHTCARRHTRRIQIQIRKDYHKEQSAPYLVINRNDENKPSEEKNEKPPEKEIEEKEPKPLEEAVMSTVDVKQPETEDYRDDDTQDVPTGNTLQYYTNTLINKLPFAQQAEKSNLNAFKTRLQTDVEIDQLLCKKCNSKFEQIGELLEHVAGHYKWLRYACKLCNFKHFNFDKLPEHVKVVHKLKGDTDFYYSTVKAIDGSEASDLSAPVEELTESNETSPDSRRPSRCSSDSSRLSDDSSSSSTRVETGSRKRKARLVKNIAKKKKETVVIDDNEESKDVMHKGVLLGENDSSSNSKIFEENSSDLEEVDEKIAKRENMTSVACRRPVRKKTKRKNEDFEYDLSNLLKMEAQGYRESQVVTPKTAPSKKKVQQDVNPQYEPINKDCCGALVTMSRSSVGKAQAHMKTATFAVFNTSKEPRVSNIFVRPMVPKINRVDKISPKKAENEETKEISNPSPTKIIDTSTLSNLCKELVVTKVVNKKSEEKEANSSANETPKETDPIPQVDNKTVGDDSKEKKEESTKVLEVETKSDESVSSEQTKSNVNVPTILPIKFRRQSLEVIQNPLIKKNITDFTKAGMKTKILVIKPINRSTDGTKTLKFQTIKLKDPNKTTTKTDEIKTDQVVVVKVPKVDCSINRSISANDVVVLDENCDENENEKVKTSSSNPSNPTGENSSVEDPKKDIKIDNDIDSVEDKHESKLIECIELEEAVMQSG</sequence>
<gene>
    <name evidence="4" type="ORF">DCHRY22_LOCUS1695</name>
</gene>
<feature type="domain" description="C2H2-type" evidence="3">
    <location>
        <begin position="382"/>
        <end position="413"/>
    </location>
</feature>
<accession>A0A8J2VYM3</accession>
<evidence type="ECO:0000313" key="4">
    <source>
        <dbReference type="EMBL" id="CAG9559930.1"/>
    </source>
</evidence>